<dbReference type="Proteomes" id="UP000579812">
    <property type="component" value="Unassembled WGS sequence"/>
</dbReference>
<dbReference type="EMBL" id="JAAMOB010000022">
    <property type="protein sequence ID" value="KAF4097179.1"/>
    <property type="molecule type" value="Genomic_DNA"/>
</dbReference>
<reference evidence="2 3" key="1">
    <citation type="submission" date="2020-04" db="EMBL/GenBank/DDBJ databases">
        <title>Chromosome-level genome assembly of a cyprinid fish Onychostoma macrolepis by integration of Nanopore Sequencing, Bionano and Hi-C technology.</title>
        <authorList>
            <person name="Wang D."/>
        </authorList>
    </citation>
    <scope>NUCLEOTIDE SEQUENCE [LARGE SCALE GENOMIC DNA]</scope>
    <source>
        <strain evidence="2">SWU-2019</strain>
        <tissue evidence="2">Muscle</tissue>
    </source>
</reference>
<proteinExistence type="predicted"/>
<comment type="caution">
    <text evidence="2">The sequence shown here is derived from an EMBL/GenBank/DDBJ whole genome shotgun (WGS) entry which is preliminary data.</text>
</comment>
<feature type="compositionally biased region" description="Polar residues" evidence="1">
    <location>
        <begin position="107"/>
        <end position="117"/>
    </location>
</feature>
<evidence type="ECO:0000313" key="2">
    <source>
        <dbReference type="EMBL" id="KAF4097179.1"/>
    </source>
</evidence>
<feature type="region of interest" description="Disordered" evidence="1">
    <location>
        <begin position="30"/>
        <end position="76"/>
    </location>
</feature>
<name>A0A7J6BQ84_9TELE</name>
<protein>
    <submittedName>
        <fullName evidence="2">Uncharacterized protein</fullName>
    </submittedName>
</protein>
<evidence type="ECO:0000313" key="3">
    <source>
        <dbReference type="Proteomes" id="UP000579812"/>
    </source>
</evidence>
<keyword evidence="3" id="KW-1185">Reference proteome</keyword>
<feature type="compositionally biased region" description="Polar residues" evidence="1">
    <location>
        <begin position="48"/>
        <end position="60"/>
    </location>
</feature>
<feature type="region of interest" description="Disordered" evidence="1">
    <location>
        <begin position="93"/>
        <end position="117"/>
    </location>
</feature>
<dbReference type="AlphaFoldDB" id="A0A7J6BQ84"/>
<organism evidence="2 3">
    <name type="scientific">Onychostoma macrolepis</name>
    <dbReference type="NCBI Taxonomy" id="369639"/>
    <lineage>
        <taxon>Eukaryota</taxon>
        <taxon>Metazoa</taxon>
        <taxon>Chordata</taxon>
        <taxon>Craniata</taxon>
        <taxon>Vertebrata</taxon>
        <taxon>Euteleostomi</taxon>
        <taxon>Actinopterygii</taxon>
        <taxon>Neopterygii</taxon>
        <taxon>Teleostei</taxon>
        <taxon>Ostariophysi</taxon>
        <taxon>Cypriniformes</taxon>
        <taxon>Cyprinidae</taxon>
        <taxon>Acrossocheilinae</taxon>
        <taxon>Onychostoma</taxon>
    </lineage>
</organism>
<evidence type="ECO:0000256" key="1">
    <source>
        <dbReference type="SAM" id="MobiDB-lite"/>
    </source>
</evidence>
<accession>A0A7J6BQ84</accession>
<gene>
    <name evidence="2" type="ORF">G5714_021187</name>
</gene>
<sequence length="117" mass="12994">MVFLTLSCWIRNRGPDRYWKVQELLKSAREEPLLQSGGARRPQGLRLRQQSSESQATQYETAVDPAPRSGQQRAAHEALTALAHTRRTEGFRAALGDGSEPPGVFSRITQPITAQHG</sequence>